<evidence type="ECO:0000313" key="1">
    <source>
        <dbReference type="EMBL" id="CAH3180350.1"/>
    </source>
</evidence>
<proteinExistence type="predicted"/>
<feature type="non-terminal residue" evidence="1">
    <location>
        <position position="1"/>
    </location>
</feature>
<accession>A0ABN8RLS8</accession>
<organism evidence="1 2">
    <name type="scientific">Porites evermanni</name>
    <dbReference type="NCBI Taxonomy" id="104178"/>
    <lineage>
        <taxon>Eukaryota</taxon>
        <taxon>Metazoa</taxon>
        <taxon>Cnidaria</taxon>
        <taxon>Anthozoa</taxon>
        <taxon>Hexacorallia</taxon>
        <taxon>Scleractinia</taxon>
        <taxon>Fungiina</taxon>
        <taxon>Poritidae</taxon>
        <taxon>Porites</taxon>
    </lineage>
</organism>
<dbReference type="EMBL" id="CALNXI010001956">
    <property type="protein sequence ID" value="CAH3180350.1"/>
    <property type="molecule type" value="Genomic_DNA"/>
</dbReference>
<gene>
    <name evidence="1" type="ORF">PEVE_00012881</name>
</gene>
<comment type="caution">
    <text evidence="1">The sequence shown here is derived from an EMBL/GenBank/DDBJ whole genome shotgun (WGS) entry which is preliminary data.</text>
</comment>
<protein>
    <submittedName>
        <fullName evidence="1">Uncharacterized protein</fullName>
    </submittedName>
</protein>
<sequence length="80" mass="8956">FIPYDEDLEPNATVEAAAAFEESVILEEDRNLELQRHFTGEIGACALVRTGPSPSGPITTKTEECICCKEMDRVREVWVK</sequence>
<evidence type="ECO:0000313" key="2">
    <source>
        <dbReference type="Proteomes" id="UP001159427"/>
    </source>
</evidence>
<dbReference type="Proteomes" id="UP001159427">
    <property type="component" value="Unassembled WGS sequence"/>
</dbReference>
<reference evidence="1 2" key="1">
    <citation type="submission" date="2022-05" db="EMBL/GenBank/DDBJ databases">
        <authorList>
            <consortium name="Genoscope - CEA"/>
            <person name="William W."/>
        </authorList>
    </citation>
    <scope>NUCLEOTIDE SEQUENCE [LARGE SCALE GENOMIC DNA]</scope>
</reference>
<name>A0ABN8RLS8_9CNID</name>
<keyword evidence="2" id="KW-1185">Reference proteome</keyword>